<evidence type="ECO:0000256" key="2">
    <source>
        <dbReference type="SAM" id="Phobius"/>
    </source>
</evidence>
<evidence type="ECO:0000256" key="1">
    <source>
        <dbReference type="SAM" id="MobiDB-lite"/>
    </source>
</evidence>
<name>A0AAD7DIC8_MYCRO</name>
<dbReference type="EMBL" id="JARKIE010000061">
    <property type="protein sequence ID" value="KAJ7690949.1"/>
    <property type="molecule type" value="Genomic_DNA"/>
</dbReference>
<keyword evidence="2" id="KW-1133">Transmembrane helix</keyword>
<dbReference type="Proteomes" id="UP001221757">
    <property type="component" value="Unassembled WGS sequence"/>
</dbReference>
<feature type="transmembrane region" description="Helical" evidence="2">
    <location>
        <begin position="6"/>
        <end position="25"/>
    </location>
</feature>
<sequence>MQCPAFYVAFFFLTDMVTLLVFLSVGSAAQTVRGAATSAKLSRFTPQTRQASSSDSNCSNACAAMNNAANAAGNDSTFCMSQVISDTAACLDCMVAAGKLTQVAAQGMMDGRPRIRSPWRVAHGVFVTEIVGDCDSEGFTVNGMTISADGGSTESTTGGSSSSGGTDSSTGGVGSSDNGSSGISSAGSSTSSPSTGSSSGSTDNGTDPFATGSVPKPSRGVQQRSLSPMLFVFLSILVAVFRNL</sequence>
<proteinExistence type="predicted"/>
<evidence type="ECO:0000313" key="3">
    <source>
        <dbReference type="EMBL" id="KAJ7690949.1"/>
    </source>
</evidence>
<keyword evidence="2" id="KW-0812">Transmembrane</keyword>
<accession>A0AAD7DIC8</accession>
<gene>
    <name evidence="3" type="ORF">B0H17DRAFT_1133977</name>
</gene>
<comment type="caution">
    <text evidence="3">The sequence shown here is derived from an EMBL/GenBank/DDBJ whole genome shotgun (WGS) entry which is preliminary data.</text>
</comment>
<keyword evidence="2" id="KW-0472">Membrane</keyword>
<reference evidence="3" key="1">
    <citation type="submission" date="2023-03" db="EMBL/GenBank/DDBJ databases">
        <title>Massive genome expansion in bonnet fungi (Mycena s.s.) driven by repeated elements and novel gene families across ecological guilds.</title>
        <authorList>
            <consortium name="Lawrence Berkeley National Laboratory"/>
            <person name="Harder C.B."/>
            <person name="Miyauchi S."/>
            <person name="Viragh M."/>
            <person name="Kuo A."/>
            <person name="Thoen E."/>
            <person name="Andreopoulos B."/>
            <person name="Lu D."/>
            <person name="Skrede I."/>
            <person name="Drula E."/>
            <person name="Henrissat B."/>
            <person name="Morin E."/>
            <person name="Kohler A."/>
            <person name="Barry K."/>
            <person name="LaButti K."/>
            <person name="Morin E."/>
            <person name="Salamov A."/>
            <person name="Lipzen A."/>
            <person name="Mereny Z."/>
            <person name="Hegedus B."/>
            <person name="Baldrian P."/>
            <person name="Stursova M."/>
            <person name="Weitz H."/>
            <person name="Taylor A."/>
            <person name="Grigoriev I.V."/>
            <person name="Nagy L.G."/>
            <person name="Martin F."/>
            <person name="Kauserud H."/>
        </authorList>
    </citation>
    <scope>NUCLEOTIDE SEQUENCE</scope>
    <source>
        <strain evidence="3">CBHHK067</strain>
    </source>
</reference>
<protein>
    <submittedName>
        <fullName evidence="3">Uncharacterized protein</fullName>
    </submittedName>
</protein>
<dbReference type="AlphaFoldDB" id="A0AAD7DIC8"/>
<organism evidence="3 4">
    <name type="scientific">Mycena rosella</name>
    <name type="common">Pink bonnet</name>
    <name type="synonym">Agaricus rosellus</name>
    <dbReference type="NCBI Taxonomy" id="1033263"/>
    <lineage>
        <taxon>Eukaryota</taxon>
        <taxon>Fungi</taxon>
        <taxon>Dikarya</taxon>
        <taxon>Basidiomycota</taxon>
        <taxon>Agaricomycotina</taxon>
        <taxon>Agaricomycetes</taxon>
        <taxon>Agaricomycetidae</taxon>
        <taxon>Agaricales</taxon>
        <taxon>Marasmiineae</taxon>
        <taxon>Mycenaceae</taxon>
        <taxon>Mycena</taxon>
    </lineage>
</organism>
<keyword evidence="4" id="KW-1185">Reference proteome</keyword>
<feature type="compositionally biased region" description="Low complexity" evidence="1">
    <location>
        <begin position="147"/>
        <end position="207"/>
    </location>
</feature>
<evidence type="ECO:0000313" key="4">
    <source>
        <dbReference type="Proteomes" id="UP001221757"/>
    </source>
</evidence>
<feature type="region of interest" description="Disordered" evidence="1">
    <location>
        <begin position="145"/>
        <end position="222"/>
    </location>
</feature>